<evidence type="ECO:0000313" key="2">
    <source>
        <dbReference type="EMBL" id="MBM7839621.1"/>
    </source>
</evidence>
<protein>
    <submittedName>
        <fullName evidence="2">Uncharacterized protein</fullName>
    </submittedName>
</protein>
<dbReference type="RefSeq" id="WP_204466830.1">
    <property type="nucleotide sequence ID" value="NZ_JAFBCV010000009.1"/>
</dbReference>
<comment type="caution">
    <text evidence="2">The sequence shown here is derived from an EMBL/GenBank/DDBJ whole genome shotgun (WGS) entry which is preliminary data.</text>
</comment>
<keyword evidence="1" id="KW-0812">Transmembrane</keyword>
<keyword evidence="1" id="KW-1133">Transmembrane helix</keyword>
<sequence length="137" mass="15707">MLKGLFWVLLPTIVTGILVSSYFFINSCNNFLRSSLVEAQIDSITVHGDDGSVLITDEDQLNKMVRSINRCPRQSTAEMSFADPGNQKMILTYPNDITEEIVYYGEEQMQIIYDGYLIRTNWSLLEIGMNEKDIAYY</sequence>
<name>A0ABS2SX78_9BACI</name>
<proteinExistence type="predicted"/>
<dbReference type="EMBL" id="JAFBCV010000009">
    <property type="protein sequence ID" value="MBM7839621.1"/>
    <property type="molecule type" value="Genomic_DNA"/>
</dbReference>
<feature type="transmembrane region" description="Helical" evidence="1">
    <location>
        <begin position="6"/>
        <end position="25"/>
    </location>
</feature>
<evidence type="ECO:0000313" key="3">
    <source>
        <dbReference type="Proteomes" id="UP001179280"/>
    </source>
</evidence>
<organism evidence="2 3">
    <name type="scientific">Shouchella xiaoxiensis</name>
    <dbReference type="NCBI Taxonomy" id="766895"/>
    <lineage>
        <taxon>Bacteria</taxon>
        <taxon>Bacillati</taxon>
        <taxon>Bacillota</taxon>
        <taxon>Bacilli</taxon>
        <taxon>Bacillales</taxon>
        <taxon>Bacillaceae</taxon>
        <taxon>Shouchella</taxon>
    </lineage>
</organism>
<accession>A0ABS2SX78</accession>
<reference evidence="2" key="1">
    <citation type="submission" date="2021-01" db="EMBL/GenBank/DDBJ databases">
        <title>Genomic Encyclopedia of Type Strains, Phase IV (KMG-IV): sequencing the most valuable type-strain genomes for metagenomic binning, comparative biology and taxonomic classification.</title>
        <authorList>
            <person name="Goeker M."/>
        </authorList>
    </citation>
    <scope>NUCLEOTIDE SEQUENCE</scope>
    <source>
        <strain evidence="2">DSM 21943</strain>
    </source>
</reference>
<evidence type="ECO:0000256" key="1">
    <source>
        <dbReference type="SAM" id="Phobius"/>
    </source>
</evidence>
<keyword evidence="3" id="KW-1185">Reference proteome</keyword>
<dbReference type="Proteomes" id="UP001179280">
    <property type="component" value="Unassembled WGS sequence"/>
</dbReference>
<keyword evidence="1" id="KW-0472">Membrane</keyword>
<gene>
    <name evidence="2" type="ORF">JOC54_002901</name>
</gene>